<keyword evidence="1" id="KW-0808">Transferase</keyword>
<reference evidence="1 2" key="1">
    <citation type="journal article" date="2019" name="Indoor Air">
        <title>Impacts of indoor surface finishes on bacterial viability.</title>
        <authorList>
            <person name="Hu J."/>
            <person name="Maamar S.B."/>
            <person name="Glawe A.J."/>
            <person name="Gottel N."/>
            <person name="Gilbert J.A."/>
            <person name="Hartmann E.M."/>
        </authorList>
    </citation>
    <scope>NUCLEOTIDE SEQUENCE [LARGE SCALE GENOMIC DNA]</scope>
    <source>
        <strain evidence="1 2">AF060A6</strain>
    </source>
</reference>
<dbReference type="PANTHER" id="PTHR35276">
    <property type="entry name" value="S-ADENOSYL-L-METHIONINE-DEPENDENT METHYLTRANSFERASES SUPERFAMILY PROTEIN"/>
    <property type="match status" value="1"/>
</dbReference>
<gene>
    <name evidence="1" type="ORF">E1I69_03165</name>
</gene>
<dbReference type="InterPro" id="IPR010719">
    <property type="entry name" value="MnmM_MeTrfase"/>
</dbReference>
<proteinExistence type="predicted"/>
<dbReference type="OrthoDB" id="9792989at2"/>
<dbReference type="Gene3D" id="3.40.50.150">
    <property type="entry name" value="Vaccinia Virus protein VP39"/>
    <property type="match status" value="1"/>
</dbReference>
<organism evidence="1 2">
    <name type="scientific">Bacillus timonensis</name>
    <dbReference type="NCBI Taxonomy" id="1033734"/>
    <lineage>
        <taxon>Bacteria</taxon>
        <taxon>Bacillati</taxon>
        <taxon>Bacillota</taxon>
        <taxon>Bacilli</taxon>
        <taxon>Bacillales</taxon>
        <taxon>Bacillaceae</taxon>
        <taxon>Bacillus</taxon>
    </lineage>
</organism>
<dbReference type="InterPro" id="IPR029063">
    <property type="entry name" value="SAM-dependent_MTases_sf"/>
</dbReference>
<evidence type="ECO:0000313" key="1">
    <source>
        <dbReference type="EMBL" id="THE14831.1"/>
    </source>
</evidence>
<accession>A0A4S3PY48</accession>
<dbReference type="SUPFAM" id="SSF53335">
    <property type="entry name" value="S-adenosyl-L-methionine-dependent methyltransferases"/>
    <property type="match status" value="1"/>
</dbReference>
<dbReference type="CDD" id="cd02440">
    <property type="entry name" value="AdoMet_MTases"/>
    <property type="match status" value="1"/>
</dbReference>
<dbReference type="GO" id="GO:0008168">
    <property type="term" value="F:methyltransferase activity"/>
    <property type="evidence" value="ECO:0007669"/>
    <property type="project" value="UniProtKB-KW"/>
</dbReference>
<sequence>MKIDRILPFARNLLTLAVNEGDYAVDATIGNGHDTAMLASLVGDNGHVFGFDIQRDAIESTTSRLQKQDLLNRVSLFHKSHNQLLTTLPTEAHGKITGAVFNLGYLPGGNKEIVTKPDSTIDAIEQLLALMKPEGIIVLVVYHGHEEGAVERDRLLKYCSTLDQQRAHVLMYRFMNQINNPPFIIAIEKR</sequence>
<dbReference type="EMBL" id="SLUB01000003">
    <property type="protein sequence ID" value="THE14831.1"/>
    <property type="molecule type" value="Genomic_DNA"/>
</dbReference>
<dbReference type="RefSeq" id="WP_136378179.1">
    <property type="nucleotide sequence ID" value="NZ_SLUB01000003.1"/>
</dbReference>
<comment type="caution">
    <text evidence="1">The sequence shown here is derived from an EMBL/GenBank/DDBJ whole genome shotgun (WGS) entry which is preliminary data.</text>
</comment>
<dbReference type="AlphaFoldDB" id="A0A4S3PY48"/>
<dbReference type="STRING" id="1033734.GCA_000285535_03870"/>
<dbReference type="Proteomes" id="UP000306477">
    <property type="component" value="Unassembled WGS sequence"/>
</dbReference>
<keyword evidence="1" id="KW-0489">Methyltransferase</keyword>
<dbReference type="PANTHER" id="PTHR35276:SF1">
    <property type="entry name" value="TRNA (MNM(5)S(2)U34)-METHYLTRANSFERASE, CHLOROPLASTIC"/>
    <property type="match status" value="1"/>
</dbReference>
<evidence type="ECO:0000313" key="2">
    <source>
        <dbReference type="Proteomes" id="UP000306477"/>
    </source>
</evidence>
<dbReference type="GO" id="GO:0032259">
    <property type="term" value="P:methylation"/>
    <property type="evidence" value="ECO:0007669"/>
    <property type="project" value="UniProtKB-KW"/>
</dbReference>
<name>A0A4S3PY48_9BACI</name>
<keyword evidence="2" id="KW-1185">Reference proteome</keyword>
<dbReference type="Pfam" id="PF06962">
    <property type="entry name" value="rRNA_methylase"/>
    <property type="match status" value="1"/>
</dbReference>
<protein>
    <submittedName>
        <fullName evidence="1">Methyltransferase domain-containing protein</fullName>
    </submittedName>
</protein>